<evidence type="ECO:0000313" key="2">
    <source>
        <dbReference type="Proteomes" id="UP000265520"/>
    </source>
</evidence>
<dbReference type="AlphaFoldDB" id="A0A392QHM0"/>
<accession>A0A392QHM0</accession>
<name>A0A392QHM0_9FABA</name>
<sequence>MESGGRKISVSPRTGRRVVARKKQLHGGFGDGFINSVRKLQRREICTKSIRGFSITDAQERFRNIRLQ</sequence>
<comment type="caution">
    <text evidence="1">The sequence shown here is derived from an EMBL/GenBank/DDBJ whole genome shotgun (WGS) entry which is preliminary data.</text>
</comment>
<proteinExistence type="predicted"/>
<dbReference type="Proteomes" id="UP000265520">
    <property type="component" value="Unassembled WGS sequence"/>
</dbReference>
<organism evidence="1 2">
    <name type="scientific">Trifolium medium</name>
    <dbReference type="NCBI Taxonomy" id="97028"/>
    <lineage>
        <taxon>Eukaryota</taxon>
        <taxon>Viridiplantae</taxon>
        <taxon>Streptophyta</taxon>
        <taxon>Embryophyta</taxon>
        <taxon>Tracheophyta</taxon>
        <taxon>Spermatophyta</taxon>
        <taxon>Magnoliopsida</taxon>
        <taxon>eudicotyledons</taxon>
        <taxon>Gunneridae</taxon>
        <taxon>Pentapetalae</taxon>
        <taxon>rosids</taxon>
        <taxon>fabids</taxon>
        <taxon>Fabales</taxon>
        <taxon>Fabaceae</taxon>
        <taxon>Papilionoideae</taxon>
        <taxon>50 kb inversion clade</taxon>
        <taxon>NPAAA clade</taxon>
        <taxon>Hologalegina</taxon>
        <taxon>IRL clade</taxon>
        <taxon>Trifolieae</taxon>
        <taxon>Trifolium</taxon>
    </lineage>
</organism>
<keyword evidence="2" id="KW-1185">Reference proteome</keyword>
<evidence type="ECO:0000313" key="1">
    <source>
        <dbReference type="EMBL" id="MCI23374.1"/>
    </source>
</evidence>
<protein>
    <submittedName>
        <fullName evidence="1">Transducin/WD40 repeat-like superfamily protein</fullName>
    </submittedName>
</protein>
<reference evidence="1 2" key="1">
    <citation type="journal article" date="2018" name="Front. Plant Sci.">
        <title>Red Clover (Trifolium pratense) and Zigzag Clover (T. medium) - A Picture of Genomic Similarities and Differences.</title>
        <authorList>
            <person name="Dluhosova J."/>
            <person name="Istvanek J."/>
            <person name="Nedelnik J."/>
            <person name="Repkova J."/>
        </authorList>
    </citation>
    <scope>NUCLEOTIDE SEQUENCE [LARGE SCALE GENOMIC DNA]</scope>
    <source>
        <strain evidence="2">cv. 10/8</strain>
        <tissue evidence="1">Leaf</tissue>
    </source>
</reference>
<feature type="non-terminal residue" evidence="1">
    <location>
        <position position="68"/>
    </location>
</feature>
<dbReference type="EMBL" id="LXQA010135708">
    <property type="protein sequence ID" value="MCI23374.1"/>
    <property type="molecule type" value="Genomic_DNA"/>
</dbReference>